<feature type="signal peptide" evidence="3">
    <location>
        <begin position="1"/>
        <end position="25"/>
    </location>
</feature>
<organism evidence="5 6">
    <name type="scientific">Chitinophaga cymbidii</name>
    <dbReference type="NCBI Taxonomy" id="1096750"/>
    <lineage>
        <taxon>Bacteria</taxon>
        <taxon>Pseudomonadati</taxon>
        <taxon>Bacteroidota</taxon>
        <taxon>Chitinophagia</taxon>
        <taxon>Chitinophagales</taxon>
        <taxon>Chitinophagaceae</taxon>
        <taxon>Chitinophaga</taxon>
    </lineage>
</organism>
<dbReference type="RefSeq" id="WP_146859371.1">
    <property type="nucleotide sequence ID" value="NZ_BKAU01000001.1"/>
</dbReference>
<reference evidence="5 6" key="1">
    <citation type="submission" date="2019-07" db="EMBL/GenBank/DDBJ databases">
        <title>Whole genome shotgun sequence of Chitinophaga cymbidii NBRC 109752.</title>
        <authorList>
            <person name="Hosoyama A."/>
            <person name="Uohara A."/>
            <person name="Ohji S."/>
            <person name="Ichikawa N."/>
        </authorList>
    </citation>
    <scope>NUCLEOTIDE SEQUENCE [LARGE SCALE GENOMIC DNA]</scope>
    <source>
        <strain evidence="5 6">NBRC 109752</strain>
    </source>
</reference>
<dbReference type="InterPro" id="IPR013784">
    <property type="entry name" value="Carb-bd-like_fold"/>
</dbReference>
<name>A0A512RHS5_9BACT</name>
<evidence type="ECO:0000256" key="2">
    <source>
        <dbReference type="SAM" id="MobiDB-lite"/>
    </source>
</evidence>
<gene>
    <name evidence="5" type="ORF">CCY01nite_15160</name>
</gene>
<dbReference type="GO" id="GO:0030246">
    <property type="term" value="F:carbohydrate binding"/>
    <property type="evidence" value="ECO:0007669"/>
    <property type="project" value="InterPro"/>
</dbReference>
<dbReference type="Pfam" id="PF13205">
    <property type="entry name" value="Big_5"/>
    <property type="match status" value="1"/>
</dbReference>
<keyword evidence="1 3" id="KW-0732">Signal</keyword>
<evidence type="ECO:0000256" key="1">
    <source>
        <dbReference type="ARBA" id="ARBA00022729"/>
    </source>
</evidence>
<feature type="domain" description="SbsA Ig-like" evidence="4">
    <location>
        <begin position="36"/>
        <end position="126"/>
    </location>
</feature>
<comment type="caution">
    <text evidence="5">The sequence shown here is derived from an EMBL/GenBank/DDBJ whole genome shotgun (WGS) entry which is preliminary data.</text>
</comment>
<accession>A0A512RHS5</accession>
<dbReference type="PROSITE" id="PS51257">
    <property type="entry name" value="PROKAR_LIPOPROTEIN"/>
    <property type="match status" value="1"/>
</dbReference>
<dbReference type="Proteomes" id="UP000321436">
    <property type="component" value="Unassembled WGS sequence"/>
</dbReference>
<evidence type="ECO:0000313" key="6">
    <source>
        <dbReference type="Proteomes" id="UP000321436"/>
    </source>
</evidence>
<protein>
    <recommendedName>
        <fullName evidence="4">SbsA Ig-like domain-containing protein</fullName>
    </recommendedName>
</protein>
<sequence length="485" mass="54189">MNLNLRGWICSLIVLAICSCLSQCANIVPPGGGPRDTLPPRLMGVAPKDSSLNFSSKQVVFRFNEYVELDNVIEKLIVSPTLKRTPTITAKLRTITIEIKDSLQPNTTYTFNFGDAVKDVNERNPIEDFQYVVSTGTYLDSLQLTGKLITAETGLPDSNVAVMLYANLEDSAVSKEKPLYVAKTKGSGIYRFKNLKPGTYRIFALKEEDRDFQYTQPTELIAYSDSLVHLTENLSDINLALFKERDTVLYPEEPPEPVEEEPRSAANKKPARKPKLQASAVLSSGKQELGDSLVLQFNLPLSTIDSSRILLQEDTTFKPVTFAFHRADTTAKNFKLAYDWKPSKPYRLILPEGFATDTSGQAAKADTIDFAAKGLDDYGIVKVKLTIGDSARRVLPADTGYQFVVQMVSNKEIKYSGVIRNGAWERGLVQPGEYEIRVLVDTDGNGIWDTGAYYRKPRRQPEIVFPIRDVINIKKNWTVPVNVNL</sequence>
<dbReference type="SUPFAM" id="SSF49452">
    <property type="entry name" value="Starch-binding domain-like"/>
    <property type="match status" value="1"/>
</dbReference>
<evidence type="ECO:0000256" key="3">
    <source>
        <dbReference type="SAM" id="SignalP"/>
    </source>
</evidence>
<dbReference type="OrthoDB" id="9809989at2"/>
<evidence type="ECO:0000313" key="5">
    <source>
        <dbReference type="EMBL" id="GEP95256.1"/>
    </source>
</evidence>
<evidence type="ECO:0000259" key="4">
    <source>
        <dbReference type="Pfam" id="PF13205"/>
    </source>
</evidence>
<dbReference type="AlphaFoldDB" id="A0A512RHS5"/>
<feature type="chain" id="PRO_5021696518" description="SbsA Ig-like domain-containing protein" evidence="3">
    <location>
        <begin position="26"/>
        <end position="485"/>
    </location>
</feature>
<proteinExistence type="predicted"/>
<keyword evidence="6" id="KW-1185">Reference proteome</keyword>
<dbReference type="InterPro" id="IPR013783">
    <property type="entry name" value="Ig-like_fold"/>
</dbReference>
<feature type="region of interest" description="Disordered" evidence="2">
    <location>
        <begin position="250"/>
        <end position="277"/>
    </location>
</feature>
<dbReference type="InterPro" id="IPR032812">
    <property type="entry name" value="SbsA_Ig"/>
</dbReference>
<dbReference type="EMBL" id="BKAU01000001">
    <property type="protein sequence ID" value="GEP95256.1"/>
    <property type="molecule type" value="Genomic_DNA"/>
</dbReference>
<dbReference type="Gene3D" id="2.60.40.10">
    <property type="entry name" value="Immunoglobulins"/>
    <property type="match status" value="1"/>
</dbReference>